<accession>A0A9D4Z775</accession>
<evidence type="ECO:0000313" key="2">
    <source>
        <dbReference type="Proteomes" id="UP000886520"/>
    </source>
</evidence>
<gene>
    <name evidence="1" type="ORF">GOP47_0019593</name>
</gene>
<keyword evidence="2" id="KW-1185">Reference proteome</keyword>
<comment type="caution">
    <text evidence="1">The sequence shown here is derived from an EMBL/GenBank/DDBJ whole genome shotgun (WGS) entry which is preliminary data.</text>
</comment>
<proteinExistence type="predicted"/>
<dbReference type="Proteomes" id="UP000886520">
    <property type="component" value="Chromosome 19"/>
</dbReference>
<organism evidence="1 2">
    <name type="scientific">Adiantum capillus-veneris</name>
    <name type="common">Maidenhair fern</name>
    <dbReference type="NCBI Taxonomy" id="13818"/>
    <lineage>
        <taxon>Eukaryota</taxon>
        <taxon>Viridiplantae</taxon>
        <taxon>Streptophyta</taxon>
        <taxon>Embryophyta</taxon>
        <taxon>Tracheophyta</taxon>
        <taxon>Polypodiopsida</taxon>
        <taxon>Polypodiidae</taxon>
        <taxon>Polypodiales</taxon>
        <taxon>Pteridineae</taxon>
        <taxon>Pteridaceae</taxon>
        <taxon>Vittarioideae</taxon>
        <taxon>Adiantum</taxon>
    </lineage>
</organism>
<dbReference type="AlphaFoldDB" id="A0A9D4Z775"/>
<reference evidence="1" key="1">
    <citation type="submission" date="2021-01" db="EMBL/GenBank/DDBJ databases">
        <title>Adiantum capillus-veneris genome.</title>
        <authorList>
            <person name="Fang Y."/>
            <person name="Liao Q."/>
        </authorList>
    </citation>
    <scope>NUCLEOTIDE SEQUENCE</scope>
    <source>
        <strain evidence="1">H3</strain>
        <tissue evidence="1">Leaf</tissue>
    </source>
</reference>
<protein>
    <submittedName>
        <fullName evidence="1">Uncharacterized protein</fullName>
    </submittedName>
</protein>
<evidence type="ECO:0000313" key="1">
    <source>
        <dbReference type="EMBL" id="KAI5064898.1"/>
    </source>
</evidence>
<dbReference type="OrthoDB" id="1965467at2759"/>
<dbReference type="EMBL" id="JABFUD020000019">
    <property type="protein sequence ID" value="KAI5064898.1"/>
    <property type="molecule type" value="Genomic_DNA"/>
</dbReference>
<sequence>MEENRDLKARLCKLEARFDSMVDLATNKVKEVEAKAIETHSATLAKVKTCVIVELREQRLQAENTLKIRIGGLPQAWETTELDFSERINFLNETLKPIKVDHNAISRITWRGPDLPIPSGHAILEFESRECRLKLLQQSRLLKDTKFWIAEELTPLQLKRKSEELKKVHEARKQGKWAVYRGGKAIIQEFRNPKSALPTADPS</sequence>
<name>A0A9D4Z775_ADICA</name>